<reference evidence="7" key="1">
    <citation type="journal article" date="2015" name="Nat. Genet.">
        <title>The pineapple genome and the evolution of CAM photosynthesis.</title>
        <authorList>
            <person name="Ming R."/>
            <person name="VanBuren R."/>
            <person name="Wai C.M."/>
            <person name="Tang H."/>
            <person name="Schatz M.C."/>
            <person name="Bowers J.E."/>
            <person name="Lyons E."/>
            <person name="Wang M.L."/>
            <person name="Chen J."/>
            <person name="Biggers E."/>
            <person name="Zhang J."/>
            <person name="Huang L."/>
            <person name="Zhang L."/>
            <person name="Miao W."/>
            <person name="Zhang J."/>
            <person name="Ye Z."/>
            <person name="Miao C."/>
            <person name="Lin Z."/>
            <person name="Wang H."/>
            <person name="Zhou H."/>
            <person name="Yim W.C."/>
            <person name="Priest H.D."/>
            <person name="Zheng C."/>
            <person name="Woodhouse M."/>
            <person name="Edger P.P."/>
            <person name="Guyot R."/>
            <person name="Guo H.B."/>
            <person name="Guo H."/>
            <person name="Zheng G."/>
            <person name="Singh R."/>
            <person name="Sharma A."/>
            <person name="Min X."/>
            <person name="Zheng Y."/>
            <person name="Lee H."/>
            <person name="Gurtowski J."/>
            <person name="Sedlazeck F.J."/>
            <person name="Harkess A."/>
            <person name="McKain M.R."/>
            <person name="Liao Z."/>
            <person name="Fang J."/>
            <person name="Liu J."/>
            <person name="Zhang X."/>
            <person name="Zhang Q."/>
            <person name="Hu W."/>
            <person name="Qin Y."/>
            <person name="Wang K."/>
            <person name="Chen L.Y."/>
            <person name="Shirley N."/>
            <person name="Lin Y.R."/>
            <person name="Liu L.Y."/>
            <person name="Hernandez A.G."/>
            <person name="Wright C.L."/>
            <person name="Bulone V."/>
            <person name="Tuskan G.A."/>
            <person name="Heath K."/>
            <person name="Zee F."/>
            <person name="Moore P.H."/>
            <person name="Sunkar R."/>
            <person name="Leebens-Mack J.H."/>
            <person name="Mockler T."/>
            <person name="Bennetzen J.L."/>
            <person name="Freeling M."/>
            <person name="Sankoff D."/>
            <person name="Paterson A.H."/>
            <person name="Zhu X."/>
            <person name="Yang X."/>
            <person name="Smith J.A."/>
            <person name="Cushman J.C."/>
            <person name="Paull R.E."/>
            <person name="Yu Q."/>
        </authorList>
    </citation>
    <scope>NUCLEOTIDE SEQUENCE [LARGE SCALE GENOMIC DNA]</scope>
    <source>
        <strain evidence="7">cv. F153</strain>
    </source>
</reference>
<name>A0A6P5GJF6_ANACO</name>
<evidence type="ECO:0000256" key="4">
    <source>
        <dbReference type="PROSITE-ProRule" id="PRU00325"/>
    </source>
</evidence>
<dbReference type="RefSeq" id="XP_020107897.1">
    <property type="nucleotide sequence ID" value="XM_020252308.1"/>
</dbReference>
<dbReference type="OrthoDB" id="1894539at2759"/>
<keyword evidence="1" id="KW-0479">Metal-binding</keyword>
<protein>
    <submittedName>
        <fullName evidence="8">Protein FAR1-RELATED SEQUENCE 5-like</fullName>
    </submittedName>
</protein>
<dbReference type="Pfam" id="PF10551">
    <property type="entry name" value="MULE"/>
    <property type="match status" value="1"/>
</dbReference>
<dbReference type="PANTHER" id="PTHR47718">
    <property type="entry name" value="OS01G0519700 PROTEIN"/>
    <property type="match status" value="1"/>
</dbReference>
<dbReference type="GeneID" id="109723824"/>
<proteinExistence type="predicted"/>
<dbReference type="Proteomes" id="UP000515123">
    <property type="component" value="Linkage group 18"/>
</dbReference>
<feature type="region of interest" description="Disordered" evidence="5">
    <location>
        <begin position="542"/>
        <end position="579"/>
    </location>
</feature>
<evidence type="ECO:0000259" key="6">
    <source>
        <dbReference type="PROSITE" id="PS50966"/>
    </source>
</evidence>
<dbReference type="InterPro" id="IPR007527">
    <property type="entry name" value="Znf_SWIM"/>
</dbReference>
<sequence>MLRSQRKILPAQKQFMNQMGKAGIKPAHVFNFFEEGTKGIENVGFLRMDCNNYISGQRAKYLHGQDTQTLLEYLQMKRKEDPSFFYSIQVHESGQIANFFWADGRSIVDYAYFGDVISFDTTFQTNKYDMSLAPLLGVNNHKQTVIFGAALLCDETTESFIWLFQTFLSCMCGKEPITIFTDQSAAMAKAISSALPNTCHRLCLWHIFQNANTNLGHIISKFPEFSKVLKDCAYEARSIENFVARWEDMLRTYNLEENAWLQNLYCLREKWAEVFRRDSFCANMRTTQRSESMNSHLKQFFHKKLSLSELLKEYDRALKHFREKELYEDYKSRQTKSVPFLPDVPLLITAANVYTRTLYKEFEDNCKKAFASTCQLLVFDELSSTTKVSILSSTDEEVVILNKEDHIVQCTCRRFEYYGILCAHALKVLYINNIVDLPNRYILRRWTKYAKDGIALCVPQSMVGDDASTYARVCHKALSVAAKSSNCKEALIYLEKGLNALTLGVEKILHESIIGNEKSDDTFDASIRQTIEIDTIHSHITVKPPPLQKGRKEKRKRSILERKKRNPKKNNIALPQQLR</sequence>
<keyword evidence="3" id="KW-0862">Zinc</keyword>
<evidence type="ECO:0000313" key="8">
    <source>
        <dbReference type="RefSeq" id="XP_020107897.1"/>
    </source>
</evidence>
<gene>
    <name evidence="8" type="primary">LOC109723824</name>
</gene>
<feature type="domain" description="SWIM-type" evidence="6">
    <location>
        <begin position="396"/>
        <end position="433"/>
    </location>
</feature>
<dbReference type="AlphaFoldDB" id="A0A6P5GJF6"/>
<dbReference type="PROSITE" id="PS50966">
    <property type="entry name" value="ZF_SWIM"/>
    <property type="match status" value="1"/>
</dbReference>
<dbReference type="PANTHER" id="PTHR47718:SF7">
    <property type="entry name" value="PROTEIN FAR1-RELATED SEQUENCE"/>
    <property type="match status" value="1"/>
</dbReference>
<keyword evidence="7" id="KW-1185">Reference proteome</keyword>
<evidence type="ECO:0000256" key="1">
    <source>
        <dbReference type="ARBA" id="ARBA00022723"/>
    </source>
</evidence>
<keyword evidence="2 4" id="KW-0863">Zinc-finger</keyword>
<dbReference type="GO" id="GO:0008270">
    <property type="term" value="F:zinc ion binding"/>
    <property type="evidence" value="ECO:0007669"/>
    <property type="project" value="UniProtKB-KW"/>
</dbReference>
<evidence type="ECO:0000256" key="2">
    <source>
        <dbReference type="ARBA" id="ARBA00022771"/>
    </source>
</evidence>
<evidence type="ECO:0000256" key="3">
    <source>
        <dbReference type="ARBA" id="ARBA00022833"/>
    </source>
</evidence>
<evidence type="ECO:0000313" key="7">
    <source>
        <dbReference type="Proteomes" id="UP000515123"/>
    </source>
</evidence>
<dbReference type="Pfam" id="PF04434">
    <property type="entry name" value="SWIM"/>
    <property type="match status" value="1"/>
</dbReference>
<feature type="compositionally biased region" description="Basic residues" evidence="5">
    <location>
        <begin position="549"/>
        <end position="568"/>
    </location>
</feature>
<dbReference type="InterPro" id="IPR006564">
    <property type="entry name" value="Znf_PMZ"/>
</dbReference>
<reference evidence="8" key="2">
    <citation type="submission" date="2025-08" db="UniProtKB">
        <authorList>
            <consortium name="RefSeq"/>
        </authorList>
    </citation>
    <scope>IDENTIFICATION</scope>
    <source>
        <tissue evidence="8">Leaf</tissue>
    </source>
</reference>
<evidence type="ECO:0000256" key="5">
    <source>
        <dbReference type="SAM" id="MobiDB-lite"/>
    </source>
</evidence>
<dbReference type="SMART" id="SM00575">
    <property type="entry name" value="ZnF_PMZ"/>
    <property type="match status" value="1"/>
</dbReference>
<accession>A0A6P5GJF6</accession>
<organism evidence="7 8">
    <name type="scientific">Ananas comosus</name>
    <name type="common">Pineapple</name>
    <name type="synonym">Ananas ananas</name>
    <dbReference type="NCBI Taxonomy" id="4615"/>
    <lineage>
        <taxon>Eukaryota</taxon>
        <taxon>Viridiplantae</taxon>
        <taxon>Streptophyta</taxon>
        <taxon>Embryophyta</taxon>
        <taxon>Tracheophyta</taxon>
        <taxon>Spermatophyta</taxon>
        <taxon>Magnoliopsida</taxon>
        <taxon>Liliopsida</taxon>
        <taxon>Poales</taxon>
        <taxon>Bromeliaceae</taxon>
        <taxon>Bromelioideae</taxon>
        <taxon>Ananas</taxon>
    </lineage>
</organism>
<dbReference type="InterPro" id="IPR018289">
    <property type="entry name" value="MULE_transposase_dom"/>
</dbReference>